<reference evidence="11 12" key="1">
    <citation type="submission" date="2017-11" db="EMBL/GenBank/DDBJ databases">
        <title>Genome sequence of Mesoplasma corruscae ELCA-2 (ATCC 49579).</title>
        <authorList>
            <person name="Lo W.-S."/>
            <person name="Kuo C.-H."/>
        </authorList>
    </citation>
    <scope>NUCLEOTIDE SEQUENCE [LARGE SCALE GENOMIC DNA]</scope>
    <source>
        <strain evidence="11 12">ELCA-2</strain>
    </source>
</reference>
<dbReference type="EMBL" id="PHNF01000001">
    <property type="protein sequence ID" value="PPE06464.1"/>
    <property type="molecule type" value="Genomic_DNA"/>
</dbReference>
<evidence type="ECO:0000256" key="5">
    <source>
        <dbReference type="ARBA" id="ARBA00022840"/>
    </source>
</evidence>
<evidence type="ECO:0000259" key="10">
    <source>
        <dbReference type="Pfam" id="PF01467"/>
    </source>
</evidence>
<keyword evidence="7 9" id="KW-0173">Coenzyme A biosynthesis</keyword>
<keyword evidence="2 9" id="KW-0808">Transferase</keyword>
<accession>A0A2S5RGJ9</accession>
<evidence type="ECO:0000256" key="6">
    <source>
        <dbReference type="ARBA" id="ARBA00022842"/>
    </source>
</evidence>
<dbReference type="UniPathway" id="UPA00241">
    <property type="reaction ID" value="UER00355"/>
</dbReference>
<dbReference type="Proteomes" id="UP000239785">
    <property type="component" value="Unassembled WGS sequence"/>
</dbReference>
<evidence type="ECO:0000313" key="12">
    <source>
        <dbReference type="Proteomes" id="UP000239785"/>
    </source>
</evidence>
<dbReference type="Gene3D" id="3.40.50.620">
    <property type="entry name" value="HUPs"/>
    <property type="match status" value="1"/>
</dbReference>
<dbReference type="OrthoDB" id="9806661at2"/>
<comment type="similarity">
    <text evidence="9">Belongs to the bacterial CoaD family.</text>
</comment>
<evidence type="ECO:0000256" key="9">
    <source>
        <dbReference type="HAMAP-Rule" id="MF_00151"/>
    </source>
</evidence>
<feature type="binding site" evidence="9">
    <location>
        <position position="9"/>
    </location>
    <ligand>
        <name>substrate</name>
    </ligand>
</feature>
<dbReference type="InterPro" id="IPR004821">
    <property type="entry name" value="Cyt_trans-like"/>
</dbReference>
<evidence type="ECO:0000256" key="4">
    <source>
        <dbReference type="ARBA" id="ARBA00022741"/>
    </source>
</evidence>
<protein>
    <recommendedName>
        <fullName evidence="9">Phosphopantetheine adenylyltransferase</fullName>
        <ecNumber evidence="9">2.7.7.3</ecNumber>
    </recommendedName>
    <alternativeName>
        <fullName evidence="9">Dephospho-CoA pyrophosphorylase</fullName>
    </alternativeName>
    <alternativeName>
        <fullName evidence="9">Pantetheine-phosphate adenylyltransferase</fullName>
        <shortName evidence="9">PPAT</shortName>
    </alternativeName>
</protein>
<comment type="catalytic activity">
    <reaction evidence="8 9">
        <text>(R)-4'-phosphopantetheine + ATP + H(+) = 3'-dephospho-CoA + diphosphate</text>
        <dbReference type="Rhea" id="RHEA:19801"/>
        <dbReference type="ChEBI" id="CHEBI:15378"/>
        <dbReference type="ChEBI" id="CHEBI:30616"/>
        <dbReference type="ChEBI" id="CHEBI:33019"/>
        <dbReference type="ChEBI" id="CHEBI:57328"/>
        <dbReference type="ChEBI" id="CHEBI:61723"/>
        <dbReference type="EC" id="2.7.7.3"/>
    </reaction>
</comment>
<evidence type="ECO:0000313" key="11">
    <source>
        <dbReference type="EMBL" id="PPE06464.1"/>
    </source>
</evidence>
<evidence type="ECO:0000256" key="3">
    <source>
        <dbReference type="ARBA" id="ARBA00022695"/>
    </source>
</evidence>
<dbReference type="RefSeq" id="WP_104206080.1">
    <property type="nucleotide sequence ID" value="NZ_PHNF01000001.1"/>
</dbReference>
<gene>
    <name evidence="9 11" type="primary">coaD</name>
    <name evidence="11" type="ORF">MCORR_v1c00920</name>
</gene>
<comment type="subcellular location">
    <subcellularLocation>
        <location evidence="9">Cytoplasm</location>
    </subcellularLocation>
</comment>
<dbReference type="GO" id="GO:0004595">
    <property type="term" value="F:pantetheine-phosphate adenylyltransferase activity"/>
    <property type="evidence" value="ECO:0007669"/>
    <property type="project" value="UniProtKB-UniRule"/>
</dbReference>
<dbReference type="PRINTS" id="PR01020">
    <property type="entry name" value="LPSBIOSNTHSS"/>
</dbReference>
<keyword evidence="12" id="KW-1185">Reference proteome</keyword>
<evidence type="ECO:0000256" key="1">
    <source>
        <dbReference type="ARBA" id="ARBA00022490"/>
    </source>
</evidence>
<dbReference type="InterPro" id="IPR001980">
    <property type="entry name" value="PPAT"/>
</dbReference>
<comment type="pathway">
    <text evidence="9">Cofactor biosynthesis; coenzyme A biosynthesis; CoA from (R)-pantothenate: step 4/5.</text>
</comment>
<feature type="binding site" evidence="9">
    <location>
        <begin position="89"/>
        <end position="91"/>
    </location>
    <ligand>
        <name>ATP</name>
        <dbReference type="ChEBI" id="CHEBI:30616"/>
    </ligand>
</feature>
<dbReference type="SUPFAM" id="SSF52374">
    <property type="entry name" value="Nucleotidylyl transferase"/>
    <property type="match status" value="1"/>
</dbReference>
<keyword evidence="5 9" id="KW-0067">ATP-binding</keyword>
<dbReference type="PANTHER" id="PTHR21342">
    <property type="entry name" value="PHOSPHOPANTETHEINE ADENYLYLTRANSFERASE"/>
    <property type="match status" value="1"/>
</dbReference>
<organism evidence="11 12">
    <name type="scientific">Mesoplasma corruscae</name>
    <dbReference type="NCBI Taxonomy" id="216874"/>
    <lineage>
        <taxon>Bacteria</taxon>
        <taxon>Bacillati</taxon>
        <taxon>Mycoplasmatota</taxon>
        <taxon>Mollicutes</taxon>
        <taxon>Entomoplasmatales</taxon>
        <taxon>Entomoplasmataceae</taxon>
        <taxon>Mesoplasma</taxon>
    </lineage>
</organism>
<feature type="binding site" evidence="9">
    <location>
        <position position="74"/>
    </location>
    <ligand>
        <name>substrate</name>
    </ligand>
</feature>
<feature type="binding site" evidence="9">
    <location>
        <position position="88"/>
    </location>
    <ligand>
        <name>substrate</name>
    </ligand>
</feature>
<dbReference type="GO" id="GO:0015937">
    <property type="term" value="P:coenzyme A biosynthetic process"/>
    <property type="evidence" value="ECO:0007669"/>
    <property type="project" value="UniProtKB-UniRule"/>
</dbReference>
<dbReference type="GO" id="GO:0005737">
    <property type="term" value="C:cytoplasm"/>
    <property type="evidence" value="ECO:0007669"/>
    <property type="project" value="UniProtKB-SubCell"/>
</dbReference>
<proteinExistence type="inferred from homology"/>
<feature type="binding site" evidence="9">
    <location>
        <begin position="9"/>
        <end position="10"/>
    </location>
    <ligand>
        <name>ATP</name>
        <dbReference type="ChEBI" id="CHEBI:30616"/>
    </ligand>
</feature>
<feature type="binding site" evidence="9">
    <location>
        <position position="99"/>
    </location>
    <ligand>
        <name>ATP</name>
        <dbReference type="ChEBI" id="CHEBI:30616"/>
    </ligand>
</feature>
<dbReference type="PANTHER" id="PTHR21342:SF1">
    <property type="entry name" value="PHOSPHOPANTETHEINE ADENYLYLTRANSFERASE"/>
    <property type="match status" value="1"/>
</dbReference>
<name>A0A2S5RGJ9_9MOLU</name>
<feature type="binding site" evidence="9">
    <location>
        <position position="17"/>
    </location>
    <ligand>
        <name>ATP</name>
        <dbReference type="ChEBI" id="CHEBI:30616"/>
    </ligand>
</feature>
<evidence type="ECO:0000256" key="8">
    <source>
        <dbReference type="ARBA" id="ARBA00029346"/>
    </source>
</evidence>
<dbReference type="AlphaFoldDB" id="A0A2S5RGJ9"/>
<dbReference type="HAMAP" id="MF_00151">
    <property type="entry name" value="PPAT_bact"/>
    <property type="match status" value="1"/>
</dbReference>
<feature type="binding site" evidence="9">
    <location>
        <begin position="124"/>
        <end position="130"/>
    </location>
    <ligand>
        <name>ATP</name>
        <dbReference type="ChEBI" id="CHEBI:30616"/>
    </ligand>
</feature>
<dbReference type="InterPro" id="IPR014729">
    <property type="entry name" value="Rossmann-like_a/b/a_fold"/>
</dbReference>
<comment type="cofactor">
    <cofactor evidence="9">
        <name>Mg(2+)</name>
        <dbReference type="ChEBI" id="CHEBI:18420"/>
    </cofactor>
</comment>
<feature type="binding site" evidence="9">
    <location>
        <position position="41"/>
    </location>
    <ligand>
        <name>substrate</name>
    </ligand>
</feature>
<dbReference type="NCBIfam" id="TIGR00125">
    <property type="entry name" value="cyt_tran_rel"/>
    <property type="match status" value="1"/>
</dbReference>
<keyword evidence="1 9" id="KW-0963">Cytoplasm</keyword>
<evidence type="ECO:0000256" key="2">
    <source>
        <dbReference type="ARBA" id="ARBA00022679"/>
    </source>
</evidence>
<dbReference type="GO" id="GO:0005524">
    <property type="term" value="F:ATP binding"/>
    <property type="evidence" value="ECO:0007669"/>
    <property type="project" value="UniProtKB-KW"/>
</dbReference>
<sequence length="142" mass="16555">MKKAIYPGSFDPIHEGHVNIIEKASKLFDEVHVIISLNINKNNTLNSNERKELVLSKIKHLTNVFVDINESILTTEQAKKLNAKYLIRGLRSQDDFNYEVQYYDGIKALDDNLEIVYFISDEEKRTLSSSILKEIEHFKKRE</sequence>
<keyword evidence="6 9" id="KW-0460">Magnesium</keyword>
<keyword evidence="4 9" id="KW-0547">Nucleotide-binding</keyword>
<comment type="subunit">
    <text evidence="9">Homohexamer.</text>
</comment>
<dbReference type="EC" id="2.7.7.3" evidence="9"/>
<keyword evidence="3 9" id="KW-0548">Nucleotidyltransferase</keyword>
<feature type="site" description="Transition state stabilizer" evidence="9">
    <location>
        <position position="17"/>
    </location>
</feature>
<comment type="function">
    <text evidence="9">Reversibly transfers an adenylyl group from ATP to 4'-phosphopantetheine, yielding dephospho-CoA (dPCoA) and pyrophosphate.</text>
</comment>
<dbReference type="NCBIfam" id="TIGR01510">
    <property type="entry name" value="coaD_prev_kdtB"/>
    <property type="match status" value="1"/>
</dbReference>
<dbReference type="Pfam" id="PF01467">
    <property type="entry name" value="CTP_transf_like"/>
    <property type="match status" value="1"/>
</dbReference>
<comment type="caution">
    <text evidence="11">The sequence shown here is derived from an EMBL/GenBank/DDBJ whole genome shotgun (WGS) entry which is preliminary data.</text>
</comment>
<evidence type="ECO:0000256" key="7">
    <source>
        <dbReference type="ARBA" id="ARBA00022993"/>
    </source>
</evidence>
<feature type="domain" description="Cytidyltransferase-like" evidence="10">
    <location>
        <begin position="5"/>
        <end position="134"/>
    </location>
</feature>